<dbReference type="Proteomes" id="UP000011688">
    <property type="component" value="Unassembled WGS sequence"/>
</dbReference>
<dbReference type="eggNOG" id="arCOG10172">
    <property type="taxonomic scope" value="Archaea"/>
</dbReference>
<feature type="region of interest" description="Disordered" evidence="1">
    <location>
        <begin position="47"/>
        <end position="66"/>
    </location>
</feature>
<gene>
    <name evidence="2" type="ORF">C491_04876</name>
</gene>
<accession>L9XG66</accession>
<evidence type="ECO:0000256" key="1">
    <source>
        <dbReference type="SAM" id="MobiDB-lite"/>
    </source>
</evidence>
<protein>
    <submittedName>
        <fullName evidence="2">Uncharacterized protein</fullName>
    </submittedName>
</protein>
<sequence>MTERGRPSRRTVLASLGTGVTLSLAGCADAVDEIEDVDVGGVDLVDGVGLGGTDPEYQSGTVDADGEERTDEEQAIAEQFADQEIDEDVAPRDNLVIADHEFVLEDDYRGPTVQGTVENNRDNRLETVEVRVRVYDDAGARLGHYLDSTVDLDDGSEWEFEVILLESPEDIAEYDIAVLGTPS</sequence>
<evidence type="ECO:0000313" key="3">
    <source>
        <dbReference type="Proteomes" id="UP000011688"/>
    </source>
</evidence>
<organism evidence="2 3">
    <name type="scientific">Natronococcus amylolyticus DSM 10524</name>
    <dbReference type="NCBI Taxonomy" id="1227497"/>
    <lineage>
        <taxon>Archaea</taxon>
        <taxon>Methanobacteriati</taxon>
        <taxon>Methanobacteriota</taxon>
        <taxon>Stenosarchaea group</taxon>
        <taxon>Halobacteria</taxon>
        <taxon>Halobacteriales</taxon>
        <taxon>Natrialbaceae</taxon>
        <taxon>Natronococcus</taxon>
    </lineage>
</organism>
<comment type="caution">
    <text evidence="2">The sequence shown here is derived from an EMBL/GenBank/DDBJ whole genome shotgun (WGS) entry which is preliminary data.</text>
</comment>
<dbReference type="NCBIfam" id="NF038353">
    <property type="entry name" value="FxLYD_dom"/>
    <property type="match status" value="1"/>
</dbReference>
<evidence type="ECO:0000313" key="2">
    <source>
        <dbReference type="EMBL" id="ELY59673.1"/>
    </source>
</evidence>
<dbReference type="InterPro" id="IPR047676">
    <property type="entry name" value="FxLYD_dom"/>
</dbReference>
<proteinExistence type="predicted"/>
<dbReference type="RefSeq" id="WP_005554209.1">
    <property type="nucleotide sequence ID" value="NZ_AOIB01000014.1"/>
</dbReference>
<dbReference type="OrthoDB" id="214274at2157"/>
<name>L9XG66_9EURY</name>
<dbReference type="EMBL" id="AOIB01000014">
    <property type="protein sequence ID" value="ELY59673.1"/>
    <property type="molecule type" value="Genomic_DNA"/>
</dbReference>
<reference evidence="2 3" key="1">
    <citation type="journal article" date="2014" name="PLoS Genet.">
        <title>Phylogenetically driven sequencing of extremely halophilic archaea reveals strategies for static and dynamic osmo-response.</title>
        <authorList>
            <person name="Becker E.A."/>
            <person name="Seitzer P.M."/>
            <person name="Tritt A."/>
            <person name="Larsen D."/>
            <person name="Krusor M."/>
            <person name="Yao A.I."/>
            <person name="Wu D."/>
            <person name="Madern D."/>
            <person name="Eisen J.A."/>
            <person name="Darling A.E."/>
            <person name="Facciotti M.T."/>
        </authorList>
    </citation>
    <scope>NUCLEOTIDE SEQUENCE [LARGE SCALE GENOMIC DNA]</scope>
    <source>
        <strain evidence="2 3">DSM 10524</strain>
    </source>
</reference>
<dbReference type="PROSITE" id="PS51257">
    <property type="entry name" value="PROKAR_LIPOPROTEIN"/>
    <property type="match status" value="1"/>
</dbReference>
<keyword evidence="3" id="KW-1185">Reference proteome</keyword>
<dbReference type="AlphaFoldDB" id="L9XG66"/>